<evidence type="ECO:0000256" key="1">
    <source>
        <dbReference type="ARBA" id="ARBA00022723"/>
    </source>
</evidence>
<dbReference type="GO" id="GO:0016226">
    <property type="term" value="P:iron-sulfur cluster assembly"/>
    <property type="evidence" value="ECO:0007669"/>
    <property type="project" value="InterPro"/>
</dbReference>
<feature type="binding site" evidence="8">
    <location>
        <begin position="28"/>
        <end position="35"/>
    </location>
    <ligand>
        <name>ATP</name>
        <dbReference type="ChEBI" id="CHEBI:30616"/>
    </ligand>
</feature>
<organism evidence="9 10">
    <name type="scientific">Methanoliparum thermophilum</name>
    <dbReference type="NCBI Taxonomy" id="2491083"/>
    <lineage>
        <taxon>Archaea</taxon>
        <taxon>Methanobacteriati</taxon>
        <taxon>Methanobacteriota</taxon>
        <taxon>Candidatus Methanoliparia</taxon>
        <taxon>Candidatus Methanoliparales</taxon>
        <taxon>Candidatus Methanoliparaceae</taxon>
        <taxon>Candidatus Methanoliparum</taxon>
    </lineage>
</organism>
<dbReference type="FunFam" id="3.40.50.300:FF:001119">
    <property type="entry name" value="Iron-sulfur cluster carrier protein"/>
    <property type="match status" value="1"/>
</dbReference>
<keyword evidence="4 8" id="KW-0408">Iron</keyword>
<keyword evidence="1 8" id="KW-0479">Metal-binding</keyword>
<comment type="similarity">
    <text evidence="8">Belongs to the Mrp/NBP35 ATP-binding proteins family.</text>
</comment>
<evidence type="ECO:0000313" key="10">
    <source>
        <dbReference type="Proteomes" id="UP000317158"/>
    </source>
</evidence>
<dbReference type="EMBL" id="RXIF01000012">
    <property type="protein sequence ID" value="RZN63792.1"/>
    <property type="molecule type" value="Genomic_DNA"/>
</dbReference>
<dbReference type="GO" id="GO:0140663">
    <property type="term" value="F:ATP-dependent FeS chaperone activity"/>
    <property type="evidence" value="ECO:0007669"/>
    <property type="project" value="InterPro"/>
</dbReference>
<dbReference type="InterPro" id="IPR019591">
    <property type="entry name" value="Mrp/NBP35_ATP-bd"/>
</dbReference>
<dbReference type="PANTHER" id="PTHR23264">
    <property type="entry name" value="NUCLEOTIDE-BINDING PROTEIN NBP35 YEAST -RELATED"/>
    <property type="match status" value="1"/>
</dbReference>
<evidence type="ECO:0000256" key="5">
    <source>
        <dbReference type="ARBA" id="ARBA00023014"/>
    </source>
</evidence>
<dbReference type="GO" id="GO:0051536">
    <property type="term" value="F:iron-sulfur cluster binding"/>
    <property type="evidence" value="ECO:0007669"/>
    <property type="project" value="UniProtKB-UniRule"/>
</dbReference>
<keyword evidence="2 8" id="KW-0547">Nucleotide-binding</keyword>
<evidence type="ECO:0000256" key="2">
    <source>
        <dbReference type="ARBA" id="ARBA00022741"/>
    </source>
</evidence>
<dbReference type="GO" id="GO:0005524">
    <property type="term" value="F:ATP binding"/>
    <property type="evidence" value="ECO:0007669"/>
    <property type="project" value="UniProtKB-UniRule"/>
</dbReference>
<proteinExistence type="inferred from homology"/>
<dbReference type="Gene3D" id="3.40.50.300">
    <property type="entry name" value="P-loop containing nucleotide triphosphate hydrolases"/>
    <property type="match status" value="1"/>
</dbReference>
<dbReference type="GO" id="GO:0046872">
    <property type="term" value="F:metal ion binding"/>
    <property type="evidence" value="ECO:0007669"/>
    <property type="project" value="UniProtKB-KW"/>
</dbReference>
<comment type="subunit">
    <text evidence="8">Homodimer.</text>
</comment>
<protein>
    <recommendedName>
        <fullName evidence="7 8">Iron-sulfur cluster carrier protein</fullName>
    </recommendedName>
</protein>
<keyword evidence="3 8" id="KW-0067">ATP-binding</keyword>
<dbReference type="CDD" id="cd02037">
    <property type="entry name" value="Mrp_NBP35"/>
    <property type="match status" value="1"/>
</dbReference>
<comment type="caution">
    <text evidence="9">The sequence shown here is derived from an EMBL/GenBank/DDBJ whole genome shotgun (WGS) entry which is preliminary data.</text>
</comment>
<dbReference type="PROSITE" id="PS01215">
    <property type="entry name" value="MRP"/>
    <property type="match status" value="1"/>
</dbReference>
<sequence length="264" mass="28720">MSEKTKDKKAIEALDLGNIKHIIMIISGKGGVGKSTVSVNLAYTLAKKDKQVGLLDADIHGPTVPKLLGVSDRKLEATEDGKIKPIDITPNLRIVSMGFLLPNSDSPVIWRGPMKYNAIRQFLQDVDWNNLDYLVVDLPPGTGDEAISIAQLTKADGSIIVTTPQNVALLNSRKAIGFAQKLDIPIIGIIENMSGFICPNCGFNINIFGENGGLKAAKEFGLKFLGKIPLDLKIYQSGENGNLLEEGEVFKEIADQVLKFYKDL</sequence>
<dbReference type="PANTHER" id="PTHR23264:SF19">
    <property type="entry name" value="CYTOSOLIC FE-S CLUSTER ASSEMBLY FACTOR NUBP2"/>
    <property type="match status" value="1"/>
</dbReference>
<evidence type="ECO:0000256" key="8">
    <source>
        <dbReference type="HAMAP-Rule" id="MF_02040"/>
    </source>
</evidence>
<accession>A0A520KQD8</accession>
<dbReference type="SUPFAM" id="SSF52540">
    <property type="entry name" value="P-loop containing nucleoside triphosphate hydrolases"/>
    <property type="match status" value="1"/>
</dbReference>
<dbReference type="InterPro" id="IPR027417">
    <property type="entry name" value="P-loop_NTPase"/>
</dbReference>
<evidence type="ECO:0000256" key="6">
    <source>
        <dbReference type="ARBA" id="ARBA00058094"/>
    </source>
</evidence>
<dbReference type="Proteomes" id="UP000317158">
    <property type="component" value="Unassembled WGS sequence"/>
</dbReference>
<reference evidence="9 10" key="1">
    <citation type="journal article" date="2019" name="Nat. Microbiol.">
        <title>Wide diversity of methane and short-chain alkane metabolisms in uncultured archaea.</title>
        <authorList>
            <person name="Borrel G."/>
            <person name="Adam P.S."/>
            <person name="McKay L.J."/>
            <person name="Chen L.X."/>
            <person name="Sierra-Garcia I.N."/>
            <person name="Sieber C.M."/>
            <person name="Letourneur Q."/>
            <person name="Ghozlane A."/>
            <person name="Andersen G.L."/>
            <person name="Li W.J."/>
            <person name="Hallam S.J."/>
            <person name="Muyzer G."/>
            <person name="de Oliveira V.M."/>
            <person name="Inskeep W.P."/>
            <person name="Banfield J.F."/>
            <person name="Gribaldo S."/>
        </authorList>
    </citation>
    <scope>NUCLEOTIDE SEQUENCE [LARGE SCALE GENOMIC DNA]</scope>
    <source>
        <strain evidence="9">NM1a</strain>
    </source>
</reference>
<dbReference type="AlphaFoldDB" id="A0A520KQD8"/>
<dbReference type="InterPro" id="IPR000808">
    <property type="entry name" value="Mrp-like_CS"/>
</dbReference>
<dbReference type="InterPro" id="IPR033756">
    <property type="entry name" value="YlxH/NBP35"/>
</dbReference>
<dbReference type="GO" id="GO:0016887">
    <property type="term" value="F:ATP hydrolysis activity"/>
    <property type="evidence" value="ECO:0007669"/>
    <property type="project" value="UniProtKB-UniRule"/>
</dbReference>
<keyword evidence="5 8" id="KW-0411">Iron-sulfur</keyword>
<evidence type="ECO:0000256" key="3">
    <source>
        <dbReference type="ARBA" id="ARBA00022840"/>
    </source>
</evidence>
<name>A0A520KQD8_METT2</name>
<evidence type="ECO:0000313" key="9">
    <source>
        <dbReference type="EMBL" id="RZN63792.1"/>
    </source>
</evidence>
<evidence type="ECO:0000256" key="7">
    <source>
        <dbReference type="ARBA" id="ARBA00074706"/>
    </source>
</evidence>
<evidence type="ECO:0000256" key="4">
    <source>
        <dbReference type="ARBA" id="ARBA00023004"/>
    </source>
</evidence>
<dbReference type="HAMAP" id="MF_02040">
    <property type="entry name" value="Mrp_NBP35"/>
    <property type="match status" value="1"/>
</dbReference>
<dbReference type="GO" id="GO:0005829">
    <property type="term" value="C:cytosol"/>
    <property type="evidence" value="ECO:0007669"/>
    <property type="project" value="TreeGrafter"/>
</dbReference>
<dbReference type="Pfam" id="PF10609">
    <property type="entry name" value="ParA"/>
    <property type="match status" value="1"/>
</dbReference>
<comment type="function">
    <text evidence="6 8">Binds and transfers iron-sulfur (Fe-S) clusters to target apoproteins. Can hydrolyze ATP.</text>
</comment>
<keyword evidence="8" id="KW-0378">Hydrolase</keyword>
<gene>
    <name evidence="9" type="ORF">EF806_06015</name>
</gene>